<evidence type="ECO:0000256" key="8">
    <source>
        <dbReference type="ARBA" id="ARBA00023136"/>
    </source>
</evidence>
<keyword evidence="8 9" id="KW-0472">Membrane</keyword>
<protein>
    <recommendedName>
        <fullName evidence="9">Protein-export membrane protein SecF</fullName>
    </recommendedName>
</protein>
<keyword evidence="3 9" id="KW-1003">Cell membrane</keyword>
<dbReference type="PANTHER" id="PTHR30081">
    <property type="entry name" value="PROTEIN-EXPORT MEMBRANE PROTEIN SEC"/>
    <property type="match status" value="1"/>
</dbReference>
<feature type="transmembrane region" description="Helical" evidence="9">
    <location>
        <begin position="276"/>
        <end position="300"/>
    </location>
</feature>
<dbReference type="Pfam" id="PF07549">
    <property type="entry name" value="Sec_GG"/>
    <property type="match status" value="1"/>
</dbReference>
<keyword evidence="7 9" id="KW-0811">Translocation</keyword>
<dbReference type="EMBL" id="JBHLWB010000009">
    <property type="protein sequence ID" value="MFC0309792.1"/>
    <property type="molecule type" value="Genomic_DNA"/>
</dbReference>
<evidence type="ECO:0000256" key="3">
    <source>
        <dbReference type="ARBA" id="ARBA00022475"/>
    </source>
</evidence>
<dbReference type="InterPro" id="IPR022645">
    <property type="entry name" value="SecD/SecF_bac"/>
</dbReference>
<name>A0ABV6H456_9PAST</name>
<feature type="transmembrane region" description="Helical" evidence="9">
    <location>
        <begin position="173"/>
        <end position="194"/>
    </location>
</feature>
<keyword evidence="5 9" id="KW-0653">Protein transport</keyword>
<dbReference type="Proteomes" id="UP001589767">
    <property type="component" value="Unassembled WGS sequence"/>
</dbReference>
<keyword evidence="4 9" id="KW-0812">Transmembrane</keyword>
<dbReference type="RefSeq" id="WP_382371553.1">
    <property type="nucleotide sequence ID" value="NZ_JBHLWB010000009.1"/>
</dbReference>
<evidence type="ECO:0000256" key="9">
    <source>
        <dbReference type="HAMAP-Rule" id="MF_01464"/>
    </source>
</evidence>
<dbReference type="InterPro" id="IPR022646">
    <property type="entry name" value="SecD/SecF_CS"/>
</dbReference>
<comment type="function">
    <text evidence="9">Part of the Sec protein translocase complex. Interacts with the SecYEG preprotein conducting channel. SecDF uses the proton motive force (PMF) to complete protein translocation after the ATP-dependent function of SecA.</text>
</comment>
<organism evidence="11 12">
    <name type="scientific">Gallibacterium trehalosifermentans</name>
    <dbReference type="NCBI Taxonomy" id="516935"/>
    <lineage>
        <taxon>Bacteria</taxon>
        <taxon>Pseudomonadati</taxon>
        <taxon>Pseudomonadota</taxon>
        <taxon>Gammaproteobacteria</taxon>
        <taxon>Pasteurellales</taxon>
        <taxon>Pasteurellaceae</taxon>
        <taxon>Gallibacterium</taxon>
    </lineage>
</organism>
<evidence type="ECO:0000256" key="1">
    <source>
        <dbReference type="ARBA" id="ARBA00004651"/>
    </source>
</evidence>
<evidence type="ECO:0000256" key="7">
    <source>
        <dbReference type="ARBA" id="ARBA00023010"/>
    </source>
</evidence>
<feature type="domain" description="Protein export membrane protein SecD/SecF C-terminal" evidence="10">
    <location>
        <begin position="118"/>
        <end position="303"/>
    </location>
</feature>
<dbReference type="InterPro" id="IPR005665">
    <property type="entry name" value="SecF_bac"/>
</dbReference>
<dbReference type="SUPFAM" id="SSF82866">
    <property type="entry name" value="Multidrug efflux transporter AcrB transmembrane domain"/>
    <property type="match status" value="1"/>
</dbReference>
<keyword evidence="12" id="KW-1185">Reference proteome</keyword>
<evidence type="ECO:0000313" key="11">
    <source>
        <dbReference type="EMBL" id="MFC0309792.1"/>
    </source>
</evidence>
<dbReference type="PRINTS" id="PR01755">
    <property type="entry name" value="SECFTRNLCASE"/>
</dbReference>
<evidence type="ECO:0000256" key="2">
    <source>
        <dbReference type="ARBA" id="ARBA00022448"/>
    </source>
</evidence>
<dbReference type="NCBIfam" id="TIGR00966">
    <property type="entry name" value="transloc_SecF"/>
    <property type="match status" value="1"/>
</dbReference>
<dbReference type="HAMAP" id="MF_01464_B">
    <property type="entry name" value="SecF_B"/>
    <property type="match status" value="1"/>
</dbReference>
<keyword evidence="6 9" id="KW-1133">Transmembrane helix</keyword>
<comment type="similarity">
    <text evidence="9">Belongs to the SecD/SecF family. SecF subfamily.</text>
</comment>
<evidence type="ECO:0000313" key="12">
    <source>
        <dbReference type="Proteomes" id="UP001589767"/>
    </source>
</evidence>
<comment type="caution">
    <text evidence="11">The sequence shown here is derived from an EMBL/GenBank/DDBJ whole genome shotgun (WGS) entry which is preliminary data.</text>
</comment>
<feature type="transmembrane region" description="Helical" evidence="9">
    <location>
        <begin position="145"/>
        <end position="166"/>
    </location>
</feature>
<gene>
    <name evidence="9 11" type="primary">secF</name>
    <name evidence="11" type="ORF">ACFFHK_08765</name>
</gene>
<proteinExistence type="inferred from homology"/>
<dbReference type="InterPro" id="IPR048634">
    <property type="entry name" value="SecD_SecF_C"/>
</dbReference>
<evidence type="ECO:0000259" key="10">
    <source>
        <dbReference type="Pfam" id="PF02355"/>
    </source>
</evidence>
<dbReference type="NCBIfam" id="TIGR00916">
    <property type="entry name" value="2A0604s01"/>
    <property type="match status" value="1"/>
</dbReference>
<feature type="transmembrane region" description="Helical" evidence="9">
    <location>
        <begin position="31"/>
        <end position="49"/>
    </location>
</feature>
<evidence type="ECO:0000256" key="4">
    <source>
        <dbReference type="ARBA" id="ARBA00022692"/>
    </source>
</evidence>
<evidence type="ECO:0000256" key="6">
    <source>
        <dbReference type="ARBA" id="ARBA00022989"/>
    </source>
</evidence>
<dbReference type="InterPro" id="IPR055344">
    <property type="entry name" value="SecD_SecF_C_bact"/>
</dbReference>
<sequence length="326" mass="35820">MKNSTNVDNQTECLNDIKFPYKLFHFMRYRVVAYSFSILVIAISLFFIITKGFNWGLDFTGGTVIDTTFSQPADLPKVREVLTENGLHSAVVQASGGVRDVMVRVPASFNDPNLGTHIKSILSGIDKDVNIRSIEFVGPNVGEELTVSAIYATLITLAMLLIYVGFRFEWRLALGAILSLAHDVIVTVGVFSALQVEIDLTFVAAILSIIGYSLNDSIVVFDRVRENFRKIRRASTVEIINISLSQTLSRTLMTSITTLIVVIALLLFGGPTIHSFSLALLIGIGFGTYSSIYIAIALALNFGLKREHMLPPKVDKEGADQEALLP</sequence>
<comment type="subcellular location">
    <subcellularLocation>
        <location evidence="1 9">Cell membrane</location>
        <topology evidence="1 9">Multi-pass membrane protein</topology>
    </subcellularLocation>
</comment>
<comment type="subunit">
    <text evidence="9">Forms a complex with SecD. Part of the essential Sec protein translocation apparatus which comprises SecA, SecYEG and auxiliary proteins SecDF-YajC and YidC.</text>
</comment>
<accession>A0ABV6H456</accession>
<dbReference type="Gene3D" id="1.20.1640.10">
    <property type="entry name" value="Multidrug efflux transporter AcrB transmembrane domain"/>
    <property type="match status" value="1"/>
</dbReference>
<feature type="transmembrane region" description="Helical" evidence="9">
    <location>
        <begin position="200"/>
        <end position="221"/>
    </location>
</feature>
<reference evidence="11 12" key="1">
    <citation type="submission" date="2024-09" db="EMBL/GenBank/DDBJ databases">
        <authorList>
            <person name="Sun Q."/>
            <person name="Mori K."/>
        </authorList>
    </citation>
    <scope>NUCLEOTIDE SEQUENCE [LARGE SCALE GENOMIC DNA]</scope>
    <source>
        <strain evidence="11 12">CCM 7539</strain>
    </source>
</reference>
<keyword evidence="2 9" id="KW-0813">Transport</keyword>
<evidence type="ECO:0000256" key="5">
    <source>
        <dbReference type="ARBA" id="ARBA00022927"/>
    </source>
</evidence>
<dbReference type="Pfam" id="PF02355">
    <property type="entry name" value="SecD_SecF_C"/>
    <property type="match status" value="1"/>
</dbReference>
<feature type="transmembrane region" description="Helical" evidence="9">
    <location>
        <begin position="252"/>
        <end position="270"/>
    </location>
</feature>
<dbReference type="PANTHER" id="PTHR30081:SF8">
    <property type="entry name" value="PROTEIN TRANSLOCASE SUBUNIT SECF"/>
    <property type="match status" value="1"/>
</dbReference>
<dbReference type="InterPro" id="IPR022813">
    <property type="entry name" value="SecD/SecF_arch_bac"/>
</dbReference>